<dbReference type="EMBL" id="CAEZWL010000007">
    <property type="protein sequence ID" value="CAB4650011.1"/>
    <property type="molecule type" value="Genomic_DNA"/>
</dbReference>
<dbReference type="InterPro" id="IPR005135">
    <property type="entry name" value="Endo/exonuclease/phosphatase"/>
</dbReference>
<protein>
    <submittedName>
        <fullName evidence="2">Unannotated protein</fullName>
    </submittedName>
</protein>
<name>A0A6J6KK34_9ZZZZ</name>
<organism evidence="2">
    <name type="scientific">freshwater metagenome</name>
    <dbReference type="NCBI Taxonomy" id="449393"/>
    <lineage>
        <taxon>unclassified sequences</taxon>
        <taxon>metagenomes</taxon>
        <taxon>ecological metagenomes</taxon>
    </lineage>
</organism>
<evidence type="ECO:0000313" key="2">
    <source>
        <dbReference type="EMBL" id="CAB4650011.1"/>
    </source>
</evidence>
<feature type="domain" description="Endonuclease/exonuclease/phosphatase" evidence="1">
    <location>
        <begin position="5"/>
        <end position="270"/>
    </location>
</feature>
<dbReference type="SUPFAM" id="SSF56219">
    <property type="entry name" value="DNase I-like"/>
    <property type="match status" value="1"/>
</dbReference>
<gene>
    <name evidence="2" type="ORF">UFOPK2243_00422</name>
</gene>
<reference evidence="2" key="1">
    <citation type="submission" date="2020-05" db="EMBL/GenBank/DDBJ databases">
        <authorList>
            <person name="Chiriac C."/>
            <person name="Salcher M."/>
            <person name="Ghai R."/>
            <person name="Kavagutti S V."/>
        </authorList>
    </citation>
    <scope>NUCLEOTIDE SEQUENCE</scope>
</reference>
<proteinExistence type="predicted"/>
<dbReference type="Gene3D" id="3.60.10.10">
    <property type="entry name" value="Endonuclease/exonuclease/phosphatase"/>
    <property type="match status" value="1"/>
</dbReference>
<evidence type="ECO:0000259" key="1">
    <source>
        <dbReference type="Pfam" id="PF03372"/>
    </source>
</evidence>
<dbReference type="AlphaFoldDB" id="A0A6J6KK34"/>
<dbReference type="GO" id="GO:0003824">
    <property type="term" value="F:catalytic activity"/>
    <property type="evidence" value="ECO:0007669"/>
    <property type="project" value="InterPro"/>
</dbReference>
<sequence length="280" mass="30173">MRITSWNILHGMAIPPTPVADSAALAQAAEKIATDPAPDLIAVQECDYRLARTADVNQISKIAQSIGAPHFAFAPCIIGTPGEKWRKLNANDQKIITESDSSGTDEGANQGGYGIGIASKIEVAKWHRLDLGNAPIGMPLLVPGDEANPGKLRPIYIRDEPRVALAATLVNGITVINTHLSFVPGYNLKQLRAIKGWAIELEREMNTTAIIVGDLNLPKNLPVVASKWRSLATQATYPSWGAKIQFDYILTRSAMESTQLPTVATGVSDHLPLSVDLKLK</sequence>
<accession>A0A6J6KK34</accession>
<dbReference type="InterPro" id="IPR036691">
    <property type="entry name" value="Endo/exonu/phosph_ase_sf"/>
</dbReference>
<dbReference type="Pfam" id="PF03372">
    <property type="entry name" value="Exo_endo_phos"/>
    <property type="match status" value="1"/>
</dbReference>